<organism evidence="2 3">
    <name type="scientific">Paragonimus westermani</name>
    <dbReference type="NCBI Taxonomy" id="34504"/>
    <lineage>
        <taxon>Eukaryota</taxon>
        <taxon>Metazoa</taxon>
        <taxon>Spiralia</taxon>
        <taxon>Lophotrochozoa</taxon>
        <taxon>Platyhelminthes</taxon>
        <taxon>Trematoda</taxon>
        <taxon>Digenea</taxon>
        <taxon>Plagiorchiida</taxon>
        <taxon>Troglotremata</taxon>
        <taxon>Troglotrematidae</taxon>
        <taxon>Paragonimus</taxon>
    </lineage>
</organism>
<evidence type="ECO:0000313" key="3">
    <source>
        <dbReference type="Proteomes" id="UP000324629"/>
    </source>
</evidence>
<dbReference type="InterPro" id="IPR025714">
    <property type="entry name" value="Methyltranfer_dom"/>
</dbReference>
<dbReference type="Proteomes" id="UP000324629">
    <property type="component" value="Unassembled WGS sequence"/>
</dbReference>
<feature type="domain" description="Methyltransferase" evidence="1">
    <location>
        <begin position="183"/>
        <end position="322"/>
    </location>
</feature>
<protein>
    <recommendedName>
        <fullName evidence="1">Methyltransferase domain-containing protein</fullName>
    </recommendedName>
</protein>
<sequence length="333" mass="37555">MRNTTSSPSYLLHHAIQLVKQYNKLLESYVTVITAVPLNDLVFFTQSYYADNACDLLPKAWLMQPGLELNELCYLLSLHQSVDYSMSIKLYRPLPLSLLAYRIACGSAQLNVDTLSCTSSKVKGQGFEILFCNSAELEEWLTPNVPFLSARTSGSFSEDSSHCFYEQRKLPAQFRRHVTPKKEHEILRHALLVRTVADLLACRTSSEKSFRGCVAERLIVDVGCGQGHLSRYLSFFHGLRVVNLEADSDHLCKAYKFDRETRAYLNKKKSRTTSRSPRALSPIYPRGQSLRITTNTTVDQLVRLVSQAQSGEDEKSVICVHALSVDYCLIGSV</sequence>
<dbReference type="EMBL" id="QNGE01002127">
    <property type="protein sequence ID" value="KAA3676153.1"/>
    <property type="molecule type" value="Genomic_DNA"/>
</dbReference>
<gene>
    <name evidence="2" type="ORF">DEA37_0000901</name>
</gene>
<dbReference type="PANTHER" id="PTHR12496:SF2">
    <property type="entry name" value="METHYLTRANSFERASE-LIKE PROTEIN 25B"/>
    <property type="match status" value="1"/>
</dbReference>
<keyword evidence="3" id="KW-1185">Reference proteome</keyword>
<reference evidence="2 3" key="1">
    <citation type="journal article" date="2019" name="Gigascience">
        <title>Whole-genome sequence of the oriental lung fluke Paragonimus westermani.</title>
        <authorList>
            <person name="Oey H."/>
            <person name="Zakrzewski M."/>
            <person name="Narain K."/>
            <person name="Devi K.R."/>
            <person name="Agatsuma T."/>
            <person name="Nawaratna S."/>
            <person name="Gobert G.N."/>
            <person name="Jones M.K."/>
            <person name="Ragan M.A."/>
            <person name="McManus D.P."/>
            <person name="Krause L."/>
        </authorList>
    </citation>
    <scope>NUCLEOTIDE SEQUENCE [LARGE SCALE GENOMIC DNA]</scope>
    <source>
        <strain evidence="2 3">IND2009</strain>
    </source>
</reference>
<dbReference type="Pfam" id="PF13679">
    <property type="entry name" value="Methyltransf_32"/>
    <property type="match status" value="1"/>
</dbReference>
<accession>A0A5J4NKX0</accession>
<evidence type="ECO:0000259" key="1">
    <source>
        <dbReference type="Pfam" id="PF13679"/>
    </source>
</evidence>
<dbReference type="InterPro" id="IPR052220">
    <property type="entry name" value="METTL25"/>
</dbReference>
<proteinExistence type="predicted"/>
<dbReference type="SUPFAM" id="SSF53335">
    <property type="entry name" value="S-adenosyl-L-methionine-dependent methyltransferases"/>
    <property type="match status" value="1"/>
</dbReference>
<evidence type="ECO:0000313" key="2">
    <source>
        <dbReference type="EMBL" id="KAA3676153.1"/>
    </source>
</evidence>
<dbReference type="AlphaFoldDB" id="A0A5J4NKX0"/>
<name>A0A5J4NKX0_9TREM</name>
<dbReference type="PANTHER" id="PTHR12496">
    <property type="entry name" value="CGI-41 METHYLTRANSFERASE"/>
    <property type="match status" value="1"/>
</dbReference>
<dbReference type="InterPro" id="IPR029063">
    <property type="entry name" value="SAM-dependent_MTases_sf"/>
</dbReference>
<comment type="caution">
    <text evidence="2">The sequence shown here is derived from an EMBL/GenBank/DDBJ whole genome shotgun (WGS) entry which is preliminary data.</text>
</comment>